<accession>A0A418QI92</accession>
<dbReference type="AlphaFoldDB" id="A0A418QI92"/>
<evidence type="ECO:0000313" key="2">
    <source>
        <dbReference type="Proteomes" id="UP000284250"/>
    </source>
</evidence>
<gene>
    <name evidence="1" type="ORF">D0T11_21270</name>
</gene>
<dbReference type="EMBL" id="QYCN01000073">
    <property type="protein sequence ID" value="RIY04893.1"/>
    <property type="molecule type" value="Genomic_DNA"/>
</dbReference>
<keyword evidence="2" id="KW-1185">Reference proteome</keyword>
<sequence length="339" mass="37728">MGLLTGCTTTVHMQALAPAAVPMPGSMERIATASRVLPESRRDKFFDVLEGIFTGEGLLVDRAGTEACAISVGESLMRNSPRFRVTPANLQLLGKTREFFLPPMPPRYVQQVCIENQVDGLVVLEAFDSDMHVEQHQEERVIKEKDQPDRKVQVTVAVMEMRLVTGFRTYGPDGTVVDQAKQEDRMYWTNEGPSYQEALRPMPAPGECIRQVAARIGDQYARRIAPSYVALSRQIYTRAGKDANMQQARQMVAATDWAEAAVVWQKAAQSPDSDVAGRACYNLAVVEELNNRLPEAIEYARKAAYTHQLRAATAYLRELQQRQQAELVVAEQLPGTSAN</sequence>
<dbReference type="InterPro" id="IPR045921">
    <property type="entry name" value="DUF6340"/>
</dbReference>
<reference evidence="1 2" key="1">
    <citation type="submission" date="2019-01" db="EMBL/GenBank/DDBJ databases">
        <title>Hymenobacter humicola sp. nov., isolated from soils in Antarctica.</title>
        <authorList>
            <person name="Sedlacek I."/>
            <person name="Holochova P."/>
            <person name="Kralova S."/>
            <person name="Pantucek R."/>
            <person name="Stankova E."/>
            <person name="Vrbovska V."/>
            <person name="Kristofova L."/>
            <person name="Svec P."/>
            <person name="Busse H.-J."/>
        </authorList>
    </citation>
    <scope>NUCLEOTIDE SEQUENCE [LARGE SCALE GENOMIC DNA]</scope>
    <source>
        <strain evidence="1 2">CCM 8852</strain>
    </source>
</reference>
<dbReference type="Proteomes" id="UP000284250">
    <property type="component" value="Unassembled WGS sequence"/>
</dbReference>
<evidence type="ECO:0000313" key="1">
    <source>
        <dbReference type="EMBL" id="RIY04893.1"/>
    </source>
</evidence>
<evidence type="ECO:0008006" key="3">
    <source>
        <dbReference type="Google" id="ProtNLM"/>
    </source>
</evidence>
<organism evidence="1 2">
    <name type="scientific">Hymenobacter rubripertinctus</name>
    <dbReference type="NCBI Taxonomy" id="2029981"/>
    <lineage>
        <taxon>Bacteria</taxon>
        <taxon>Pseudomonadati</taxon>
        <taxon>Bacteroidota</taxon>
        <taxon>Cytophagia</taxon>
        <taxon>Cytophagales</taxon>
        <taxon>Hymenobacteraceae</taxon>
        <taxon>Hymenobacter</taxon>
    </lineage>
</organism>
<comment type="caution">
    <text evidence="1">The sequence shown here is derived from an EMBL/GenBank/DDBJ whole genome shotgun (WGS) entry which is preliminary data.</text>
</comment>
<dbReference type="Pfam" id="PF19867">
    <property type="entry name" value="DUF6340"/>
    <property type="match status" value="1"/>
</dbReference>
<protein>
    <recommendedName>
        <fullName evidence="3">Tetratricopeptide repeat protein</fullName>
    </recommendedName>
</protein>
<proteinExistence type="predicted"/>
<name>A0A418QI92_9BACT</name>